<gene>
    <name evidence="2" type="ORF">JKP88DRAFT_242027</name>
</gene>
<evidence type="ECO:0000313" key="2">
    <source>
        <dbReference type="EMBL" id="KAG5178665.1"/>
    </source>
</evidence>
<name>A0A835YNT7_9STRA</name>
<evidence type="ECO:0000313" key="3">
    <source>
        <dbReference type="Proteomes" id="UP000664859"/>
    </source>
</evidence>
<sequence length="280" mass="30608">MVQQPPPDHALPRFGSRIMGSTNQRIRQRAAGPVKITMKLLAGTAGDVRHMLSVHQCGGRFSGAPGSAHAADNDKRSCEIARSYFKWLQFALPLRPPPRAMSEEGQILCMSGGSSDGGFDVIRAAAAPAAAPALPVGCLRWNHVAHGARRHTSPTSHPLIKPPALPKKREALHQTISSPTNSKSPRRKVRRSNALTLMMMPLRAPMETASSPPRRTSASTSTSNSPISNATLPHHNILRAQRKPRAVRDEANTRPSLHYRVRQASCCRQRSMATRALRYK</sequence>
<protein>
    <submittedName>
        <fullName evidence="2">Uncharacterized protein</fullName>
    </submittedName>
</protein>
<accession>A0A835YNT7</accession>
<feature type="compositionally biased region" description="Basic residues" evidence="1">
    <location>
        <begin position="236"/>
        <end position="245"/>
    </location>
</feature>
<dbReference type="EMBL" id="JAFCMP010000514">
    <property type="protein sequence ID" value="KAG5178665.1"/>
    <property type="molecule type" value="Genomic_DNA"/>
</dbReference>
<feature type="compositionally biased region" description="Low complexity" evidence="1">
    <location>
        <begin position="208"/>
        <end position="231"/>
    </location>
</feature>
<reference evidence="2" key="1">
    <citation type="submission" date="2021-02" db="EMBL/GenBank/DDBJ databases">
        <title>First Annotated Genome of the Yellow-green Alga Tribonema minus.</title>
        <authorList>
            <person name="Mahan K.M."/>
        </authorList>
    </citation>
    <scope>NUCLEOTIDE SEQUENCE</scope>
    <source>
        <strain evidence="2">UTEX B ZZ1240</strain>
    </source>
</reference>
<feature type="compositionally biased region" description="Polar residues" evidence="1">
    <location>
        <begin position="174"/>
        <end position="183"/>
    </location>
</feature>
<dbReference type="Proteomes" id="UP000664859">
    <property type="component" value="Unassembled WGS sequence"/>
</dbReference>
<comment type="caution">
    <text evidence="2">The sequence shown here is derived from an EMBL/GenBank/DDBJ whole genome shotgun (WGS) entry which is preliminary data.</text>
</comment>
<keyword evidence="3" id="KW-1185">Reference proteome</keyword>
<evidence type="ECO:0000256" key="1">
    <source>
        <dbReference type="SAM" id="MobiDB-lite"/>
    </source>
</evidence>
<proteinExistence type="predicted"/>
<feature type="region of interest" description="Disordered" evidence="1">
    <location>
        <begin position="170"/>
        <end position="253"/>
    </location>
</feature>
<organism evidence="2 3">
    <name type="scientific">Tribonema minus</name>
    <dbReference type="NCBI Taxonomy" id="303371"/>
    <lineage>
        <taxon>Eukaryota</taxon>
        <taxon>Sar</taxon>
        <taxon>Stramenopiles</taxon>
        <taxon>Ochrophyta</taxon>
        <taxon>PX clade</taxon>
        <taxon>Xanthophyceae</taxon>
        <taxon>Tribonematales</taxon>
        <taxon>Tribonemataceae</taxon>
        <taxon>Tribonema</taxon>
    </lineage>
</organism>
<dbReference type="AlphaFoldDB" id="A0A835YNT7"/>